<evidence type="ECO:0000313" key="1">
    <source>
        <dbReference type="EMBL" id="CDW29452.1"/>
    </source>
</evidence>
<dbReference type="AlphaFoldDB" id="A0A0K2TUW8"/>
<reference evidence="1" key="1">
    <citation type="submission" date="2014-05" db="EMBL/GenBank/DDBJ databases">
        <authorList>
            <person name="Chronopoulou M."/>
        </authorList>
    </citation>
    <scope>NUCLEOTIDE SEQUENCE</scope>
    <source>
        <tissue evidence="1">Whole organism</tissue>
    </source>
</reference>
<accession>A0A0K2TUW8</accession>
<feature type="non-terminal residue" evidence="1">
    <location>
        <position position="1"/>
    </location>
</feature>
<protein>
    <submittedName>
        <fullName evidence="1">Uncharacterized protein</fullName>
    </submittedName>
</protein>
<organism evidence="1">
    <name type="scientific">Lepeophtheirus salmonis</name>
    <name type="common">Salmon louse</name>
    <name type="synonym">Caligus salmonis</name>
    <dbReference type="NCBI Taxonomy" id="72036"/>
    <lineage>
        <taxon>Eukaryota</taxon>
        <taxon>Metazoa</taxon>
        <taxon>Ecdysozoa</taxon>
        <taxon>Arthropoda</taxon>
        <taxon>Crustacea</taxon>
        <taxon>Multicrustacea</taxon>
        <taxon>Hexanauplia</taxon>
        <taxon>Copepoda</taxon>
        <taxon>Siphonostomatoida</taxon>
        <taxon>Caligidae</taxon>
        <taxon>Lepeophtheirus</taxon>
    </lineage>
</organism>
<name>A0A0K2TUW8_LEPSM</name>
<dbReference type="EMBL" id="HACA01012091">
    <property type="protein sequence ID" value="CDW29452.1"/>
    <property type="molecule type" value="Transcribed_RNA"/>
</dbReference>
<proteinExistence type="predicted"/>
<sequence length="49" mass="5440">HPSAPTSIYFLNLTHTLVSDLVSFIDVICENSSLITKTQLILSLNSFFV</sequence>